<dbReference type="SUPFAM" id="SSF50494">
    <property type="entry name" value="Trypsin-like serine proteases"/>
    <property type="match status" value="1"/>
</dbReference>
<evidence type="ECO:0000256" key="1">
    <source>
        <dbReference type="ARBA" id="ARBA00010541"/>
    </source>
</evidence>
<evidence type="ECO:0000256" key="3">
    <source>
        <dbReference type="ARBA" id="ARBA00022801"/>
    </source>
</evidence>
<name>A0A2I0X310_9ASPA</name>
<proteinExistence type="inferred from homology"/>
<gene>
    <name evidence="4" type="primary">DEGP5</name>
    <name evidence="4" type="ORF">MA16_Dca019570</name>
</gene>
<dbReference type="STRING" id="906689.A0A2I0X310"/>
<keyword evidence="3" id="KW-0378">Hydrolase</keyword>
<dbReference type="PANTHER" id="PTHR43343">
    <property type="entry name" value="PEPTIDASE S12"/>
    <property type="match status" value="1"/>
</dbReference>
<dbReference type="EMBL" id="KZ502193">
    <property type="protein sequence ID" value="PKU82299.1"/>
    <property type="molecule type" value="Genomic_DNA"/>
</dbReference>
<evidence type="ECO:0000313" key="4">
    <source>
        <dbReference type="EMBL" id="PKU82299.1"/>
    </source>
</evidence>
<dbReference type="PRINTS" id="PR00834">
    <property type="entry name" value="PROTEASES2C"/>
</dbReference>
<dbReference type="GO" id="GO:0006508">
    <property type="term" value="P:proteolysis"/>
    <property type="evidence" value="ECO:0007669"/>
    <property type="project" value="UniProtKB-KW"/>
</dbReference>
<dbReference type="Pfam" id="PF13365">
    <property type="entry name" value="Trypsin_2"/>
    <property type="match status" value="1"/>
</dbReference>
<dbReference type="AlphaFoldDB" id="A0A2I0X310"/>
<comment type="similarity">
    <text evidence="1">Belongs to the peptidase S1C family.</text>
</comment>
<protein>
    <submittedName>
        <fullName evidence="4">Protease Do-like 5, chloroplastic</fullName>
    </submittedName>
</protein>
<keyword evidence="5" id="KW-1185">Reference proteome</keyword>
<evidence type="ECO:0000313" key="5">
    <source>
        <dbReference type="Proteomes" id="UP000233837"/>
    </source>
</evidence>
<dbReference type="Proteomes" id="UP000233837">
    <property type="component" value="Unassembled WGS sequence"/>
</dbReference>
<sequence length="348" mass="37480">MLASFQFPAFPRANATATTRPRISAVLCSASCSSPPTNKRFNFPLPTRRAALLLASSLTSSLLQFLPQCQFAKAVETDEPQEEDERVVRIFQEASPAVVYIKYLEVQSRAGKNKESKFINDSVKGEDEEDLGDAKVESTGSGFVWDKAGHIVTNYHVVAKLATDTSGLHHCRVGSNGRTFVREGRLVGFDPAYDLAVLKVDIERDKLRPALIGTSQDLRVGQNCFAIGNPYGYEHTLTTGVVSGLRREIPSPNGRAIRGAIQTDAAINAGNSGGPLIDSYGHVIGVNTATFTRKGSGVSSGVNFAIPIDAVVRIIPSLIVNGTDIKDRSGISSKYEKDQRQVGNVLNG</sequence>
<accession>A0A2I0X310</accession>
<evidence type="ECO:0000256" key="2">
    <source>
        <dbReference type="ARBA" id="ARBA00022670"/>
    </source>
</evidence>
<dbReference type="Gene3D" id="2.40.10.10">
    <property type="entry name" value="Trypsin-like serine proteases"/>
    <property type="match status" value="2"/>
</dbReference>
<organism evidence="4 5">
    <name type="scientific">Dendrobium catenatum</name>
    <dbReference type="NCBI Taxonomy" id="906689"/>
    <lineage>
        <taxon>Eukaryota</taxon>
        <taxon>Viridiplantae</taxon>
        <taxon>Streptophyta</taxon>
        <taxon>Embryophyta</taxon>
        <taxon>Tracheophyta</taxon>
        <taxon>Spermatophyta</taxon>
        <taxon>Magnoliopsida</taxon>
        <taxon>Liliopsida</taxon>
        <taxon>Asparagales</taxon>
        <taxon>Orchidaceae</taxon>
        <taxon>Epidendroideae</taxon>
        <taxon>Malaxideae</taxon>
        <taxon>Dendrobiinae</taxon>
        <taxon>Dendrobium</taxon>
    </lineage>
</organism>
<dbReference type="InterPro" id="IPR051201">
    <property type="entry name" value="Chloro_Bact_Ser_Proteases"/>
</dbReference>
<dbReference type="PANTHER" id="PTHR43343:SF6">
    <property type="entry name" value="PROTEASE DO-LIKE 5, CHLOROPLASTIC ISOFORM X1"/>
    <property type="match status" value="1"/>
</dbReference>
<reference evidence="4 5" key="1">
    <citation type="journal article" date="2016" name="Sci. Rep.">
        <title>The Dendrobium catenatum Lindl. genome sequence provides insights into polysaccharide synthase, floral development and adaptive evolution.</title>
        <authorList>
            <person name="Zhang G.Q."/>
            <person name="Xu Q."/>
            <person name="Bian C."/>
            <person name="Tsai W.C."/>
            <person name="Yeh C.M."/>
            <person name="Liu K.W."/>
            <person name="Yoshida K."/>
            <person name="Zhang L.S."/>
            <person name="Chang S.B."/>
            <person name="Chen F."/>
            <person name="Shi Y."/>
            <person name="Su Y.Y."/>
            <person name="Zhang Y.Q."/>
            <person name="Chen L.J."/>
            <person name="Yin Y."/>
            <person name="Lin M."/>
            <person name="Huang H."/>
            <person name="Deng H."/>
            <person name="Wang Z.W."/>
            <person name="Zhu S.L."/>
            <person name="Zhao X."/>
            <person name="Deng C."/>
            <person name="Niu S.C."/>
            <person name="Huang J."/>
            <person name="Wang M."/>
            <person name="Liu G.H."/>
            <person name="Yang H.J."/>
            <person name="Xiao X.J."/>
            <person name="Hsiao Y.Y."/>
            <person name="Wu W.L."/>
            <person name="Chen Y.Y."/>
            <person name="Mitsuda N."/>
            <person name="Ohme-Takagi M."/>
            <person name="Luo Y.B."/>
            <person name="Van de Peer Y."/>
            <person name="Liu Z.J."/>
        </authorList>
    </citation>
    <scope>NUCLEOTIDE SEQUENCE [LARGE SCALE GENOMIC DNA]</scope>
    <source>
        <tissue evidence="4">The whole plant</tissue>
    </source>
</reference>
<keyword evidence="2 4" id="KW-0645">Protease</keyword>
<dbReference type="InterPro" id="IPR001940">
    <property type="entry name" value="Peptidase_S1C"/>
</dbReference>
<reference evidence="4 5" key="2">
    <citation type="journal article" date="2017" name="Nature">
        <title>The Apostasia genome and the evolution of orchids.</title>
        <authorList>
            <person name="Zhang G.Q."/>
            <person name="Liu K.W."/>
            <person name="Li Z."/>
            <person name="Lohaus R."/>
            <person name="Hsiao Y.Y."/>
            <person name="Niu S.C."/>
            <person name="Wang J.Y."/>
            <person name="Lin Y.C."/>
            <person name="Xu Q."/>
            <person name="Chen L.J."/>
            <person name="Yoshida K."/>
            <person name="Fujiwara S."/>
            <person name="Wang Z.W."/>
            <person name="Zhang Y.Q."/>
            <person name="Mitsuda N."/>
            <person name="Wang M."/>
            <person name="Liu G.H."/>
            <person name="Pecoraro L."/>
            <person name="Huang H.X."/>
            <person name="Xiao X.J."/>
            <person name="Lin M."/>
            <person name="Wu X.Y."/>
            <person name="Wu W.L."/>
            <person name="Chen Y.Y."/>
            <person name="Chang S.B."/>
            <person name="Sakamoto S."/>
            <person name="Ohme-Takagi M."/>
            <person name="Yagi M."/>
            <person name="Zeng S.J."/>
            <person name="Shen C.Y."/>
            <person name="Yeh C.M."/>
            <person name="Luo Y.B."/>
            <person name="Tsai W.C."/>
            <person name="Van de Peer Y."/>
            <person name="Liu Z.J."/>
        </authorList>
    </citation>
    <scope>NUCLEOTIDE SEQUENCE [LARGE SCALE GENOMIC DNA]</scope>
    <source>
        <tissue evidence="4">The whole plant</tissue>
    </source>
</reference>
<dbReference type="InterPro" id="IPR043504">
    <property type="entry name" value="Peptidase_S1_PA_chymotrypsin"/>
</dbReference>
<dbReference type="InterPro" id="IPR009003">
    <property type="entry name" value="Peptidase_S1_PA"/>
</dbReference>
<dbReference type="GO" id="GO:0004252">
    <property type="term" value="F:serine-type endopeptidase activity"/>
    <property type="evidence" value="ECO:0007669"/>
    <property type="project" value="InterPro"/>
</dbReference>